<evidence type="ECO:0000256" key="4">
    <source>
        <dbReference type="ARBA" id="ARBA00022691"/>
    </source>
</evidence>
<dbReference type="EnsemblMetazoa" id="G25704.1">
    <property type="protein sequence ID" value="G25704.1:cds"/>
    <property type="gene ID" value="G25704"/>
</dbReference>
<evidence type="ECO:0000313" key="13">
    <source>
        <dbReference type="EnsemblMetazoa" id="G25704.1:cds"/>
    </source>
</evidence>
<dbReference type="GO" id="GO:0032259">
    <property type="term" value="P:methylation"/>
    <property type="evidence" value="ECO:0007669"/>
    <property type="project" value="UniProtKB-KW"/>
</dbReference>
<evidence type="ECO:0000256" key="8">
    <source>
        <dbReference type="ARBA" id="ARBA00047306"/>
    </source>
</evidence>
<accession>K1QC85</accession>
<dbReference type="GO" id="GO:0071885">
    <property type="term" value="F:N-terminal protein N-methyltransferase activity"/>
    <property type="evidence" value="ECO:0007669"/>
    <property type="project" value="UniProtKB-EC"/>
</dbReference>
<evidence type="ECO:0000256" key="9">
    <source>
        <dbReference type="ARBA" id="ARBA00047885"/>
    </source>
</evidence>
<dbReference type="HOGENOM" id="CLU_055356_3_1_1"/>
<evidence type="ECO:0000256" key="7">
    <source>
        <dbReference type="ARBA" id="ARBA00043129"/>
    </source>
</evidence>
<keyword evidence="14" id="KW-1185">Reference proteome</keyword>
<evidence type="ECO:0000313" key="14">
    <source>
        <dbReference type="Proteomes" id="UP000005408"/>
    </source>
</evidence>
<comment type="catalytic activity">
    <reaction evidence="9">
        <text>N-terminal L-prolyl-L-prolyl-L-lysyl-[protein] + 2 S-adenosyl-L-methionine = N-terminal N,N-dimethyl-L-prolyl-L-prolyl-L-lysyl-[protein] + 2 S-adenosyl-L-homocysteine + 2 H(+)</text>
        <dbReference type="Rhea" id="RHEA:54736"/>
        <dbReference type="Rhea" id="RHEA-COMP:13787"/>
        <dbReference type="Rhea" id="RHEA-COMP:13974"/>
        <dbReference type="ChEBI" id="CHEBI:15378"/>
        <dbReference type="ChEBI" id="CHEBI:57856"/>
        <dbReference type="ChEBI" id="CHEBI:59789"/>
        <dbReference type="ChEBI" id="CHEBI:138059"/>
        <dbReference type="ChEBI" id="CHEBI:138318"/>
        <dbReference type="EC" id="2.1.1.244"/>
    </reaction>
</comment>
<dbReference type="KEGG" id="crg:105321221"/>
<dbReference type="GO" id="GO:0005737">
    <property type="term" value="C:cytoplasm"/>
    <property type="evidence" value="ECO:0007669"/>
    <property type="project" value="TreeGrafter"/>
</dbReference>
<dbReference type="PIRSF" id="PIRSF016958">
    <property type="entry name" value="DUF858_MeTrfase_lik"/>
    <property type="match status" value="1"/>
</dbReference>
<keyword evidence="4 11" id="KW-0949">S-adenosyl-L-methionine</keyword>
<keyword evidence="2 12" id="KW-0489">Methyltransferase</keyword>
<feature type="binding site" evidence="11">
    <location>
        <begin position="116"/>
        <end position="117"/>
    </location>
    <ligand>
        <name>S-adenosyl-L-methionine</name>
        <dbReference type="ChEBI" id="CHEBI:59789"/>
    </ligand>
</feature>
<proteinExistence type="inferred from homology"/>
<evidence type="ECO:0000256" key="6">
    <source>
        <dbReference type="ARBA" id="ARBA00039449"/>
    </source>
</evidence>
<dbReference type="FunCoup" id="K1QC85">
    <property type="interactions" value="1385"/>
</dbReference>
<gene>
    <name evidence="12" type="ORF">CGI_10016856</name>
</gene>
<evidence type="ECO:0000256" key="11">
    <source>
        <dbReference type="PIRSR" id="PIRSR016958-1"/>
    </source>
</evidence>
<organism evidence="12">
    <name type="scientific">Magallana gigas</name>
    <name type="common">Pacific oyster</name>
    <name type="synonym">Crassostrea gigas</name>
    <dbReference type="NCBI Taxonomy" id="29159"/>
    <lineage>
        <taxon>Eukaryota</taxon>
        <taxon>Metazoa</taxon>
        <taxon>Spiralia</taxon>
        <taxon>Lophotrochozoa</taxon>
        <taxon>Mollusca</taxon>
        <taxon>Bivalvia</taxon>
        <taxon>Autobranchia</taxon>
        <taxon>Pteriomorphia</taxon>
        <taxon>Ostreida</taxon>
        <taxon>Ostreoidea</taxon>
        <taxon>Ostreidae</taxon>
        <taxon>Magallana</taxon>
    </lineage>
</organism>
<dbReference type="FunFam" id="3.40.50.150:FF:000025">
    <property type="entry name" value="N-terminal Xaa-Pro-Lys N-methyltransferase 1"/>
    <property type="match status" value="1"/>
</dbReference>
<evidence type="ECO:0000256" key="5">
    <source>
        <dbReference type="ARBA" id="ARBA00039112"/>
    </source>
</evidence>
<dbReference type="CDD" id="cd02440">
    <property type="entry name" value="AdoMet_MTases"/>
    <property type="match status" value="1"/>
</dbReference>
<dbReference type="PANTHER" id="PTHR12753:SF0">
    <property type="entry name" value="ALPHA N-TERMINAL PROTEIN METHYLTRANSFERASE 1"/>
    <property type="match status" value="1"/>
</dbReference>
<dbReference type="Gene3D" id="3.40.50.150">
    <property type="entry name" value="Vaccinia Virus protein VP39"/>
    <property type="match status" value="1"/>
</dbReference>
<dbReference type="AlphaFoldDB" id="K1QC85"/>
<dbReference type="PANTHER" id="PTHR12753">
    <property type="entry name" value="AD-003 - RELATED"/>
    <property type="match status" value="1"/>
</dbReference>
<sequence>MSLDDEGKFYGDAKKYWEGITPTVDGMLGGFAKISPTDINGSHAFLRPFLMVGGGKTETTRALDCGAGIGRITKRLLLPIFKTVDMVELNQKFLDEARSFIGEESSRVDKLFCSGLQDFTPGTGTYDVIWTQWVLGHLTDDHLLKFLQRCQSGLTSNGIIILKENVAQERDFDELDSSYTRTREELDKVISQSGLKILKCEKQKGFPKGLYDVYMYALQ</sequence>
<dbReference type="OMA" id="PVRMYCL"/>
<dbReference type="EC" id="2.1.1.244" evidence="5"/>
<feature type="binding site" evidence="11">
    <location>
        <position position="71"/>
    </location>
    <ligand>
        <name>S-adenosyl-L-methionine</name>
        <dbReference type="ChEBI" id="CHEBI:59789"/>
    </ligand>
</feature>
<protein>
    <recommendedName>
        <fullName evidence="6">Alpha N-terminal protein methyltransferase 1</fullName>
        <ecNumber evidence="5">2.1.1.244</ecNumber>
    </recommendedName>
    <alternativeName>
        <fullName evidence="7">X-Pro-Lys N-terminal protein methyltransferase 1</fullName>
    </alternativeName>
</protein>
<dbReference type="InterPro" id="IPR029063">
    <property type="entry name" value="SAM-dependent_MTases_sf"/>
</dbReference>
<evidence type="ECO:0000256" key="2">
    <source>
        <dbReference type="ARBA" id="ARBA00022603"/>
    </source>
</evidence>
<evidence type="ECO:0000256" key="3">
    <source>
        <dbReference type="ARBA" id="ARBA00022679"/>
    </source>
</evidence>
<dbReference type="EMBL" id="JH818976">
    <property type="protein sequence ID" value="EKC26415.1"/>
    <property type="molecule type" value="Genomic_DNA"/>
</dbReference>
<comment type="catalytic activity">
    <reaction evidence="8">
        <text>N-terminal L-seryl-L-prolyl-L-lysyl-[protein] + 3 S-adenosyl-L-methionine = N-terminal N,N,N-trimethyl-L-seryl-L-prolyl-L-lysyl-[protein] + 3 S-adenosyl-L-homocysteine + 3 H(+)</text>
        <dbReference type="Rhea" id="RHEA:54724"/>
        <dbReference type="Rhea" id="RHEA-COMP:13789"/>
        <dbReference type="Rhea" id="RHEA-COMP:13973"/>
        <dbReference type="ChEBI" id="CHEBI:15378"/>
        <dbReference type="ChEBI" id="CHEBI:57856"/>
        <dbReference type="ChEBI" id="CHEBI:59789"/>
        <dbReference type="ChEBI" id="CHEBI:138061"/>
        <dbReference type="ChEBI" id="CHEBI:138317"/>
        <dbReference type="EC" id="2.1.1.244"/>
    </reaction>
</comment>
<dbReference type="Pfam" id="PF05891">
    <property type="entry name" value="Methyltransf_PK"/>
    <property type="match status" value="1"/>
</dbReference>
<feature type="binding site" evidence="11">
    <location>
        <position position="66"/>
    </location>
    <ligand>
        <name>S-adenosyl-L-methionine</name>
        <dbReference type="ChEBI" id="CHEBI:59789"/>
    </ligand>
</feature>
<evidence type="ECO:0000256" key="10">
    <source>
        <dbReference type="ARBA" id="ARBA00048167"/>
    </source>
</evidence>
<keyword evidence="3 12" id="KW-0808">Transferase</keyword>
<evidence type="ECO:0000256" key="1">
    <source>
        <dbReference type="ARBA" id="ARBA00009059"/>
    </source>
</evidence>
<reference evidence="13" key="2">
    <citation type="submission" date="2022-08" db="UniProtKB">
        <authorList>
            <consortium name="EnsemblMetazoa"/>
        </authorList>
    </citation>
    <scope>IDENTIFICATION</scope>
    <source>
        <strain evidence="13">05x7-T-G4-1.051#20</strain>
    </source>
</reference>
<dbReference type="SUPFAM" id="SSF53335">
    <property type="entry name" value="S-adenosyl-L-methionine-dependent methyltransferases"/>
    <property type="match status" value="1"/>
</dbReference>
<comment type="catalytic activity">
    <reaction evidence="10">
        <text>N-terminal L-alanyl-L-prolyl-L-lysyl-[protein] + 3 S-adenosyl-L-methionine = N-terminal N,N,N-trimethyl-L-alanyl-L-prolyl-L-lysyl-[protein] + 3 S-adenosyl-L-homocysteine + 3 H(+)</text>
        <dbReference type="Rhea" id="RHEA:54712"/>
        <dbReference type="Rhea" id="RHEA-COMP:13785"/>
        <dbReference type="Rhea" id="RHEA-COMP:13971"/>
        <dbReference type="ChEBI" id="CHEBI:15378"/>
        <dbReference type="ChEBI" id="CHEBI:57856"/>
        <dbReference type="ChEBI" id="CHEBI:59789"/>
        <dbReference type="ChEBI" id="CHEBI:138057"/>
        <dbReference type="ChEBI" id="CHEBI:138315"/>
        <dbReference type="EC" id="2.1.1.244"/>
    </reaction>
</comment>
<feature type="binding site" evidence="11">
    <location>
        <position position="132"/>
    </location>
    <ligand>
        <name>S-adenosyl-L-methionine</name>
        <dbReference type="ChEBI" id="CHEBI:59789"/>
    </ligand>
</feature>
<dbReference type="OrthoDB" id="1298661at2759"/>
<name>K1QC85_MAGGI</name>
<dbReference type="Proteomes" id="UP000005408">
    <property type="component" value="Unassembled WGS sequence"/>
</dbReference>
<evidence type="ECO:0000313" key="12">
    <source>
        <dbReference type="EMBL" id="EKC26415.1"/>
    </source>
</evidence>
<dbReference type="InterPro" id="IPR008576">
    <property type="entry name" value="MeTrfase_NTM1"/>
</dbReference>
<dbReference type="EnsemblMetazoa" id="G25704.2">
    <property type="protein sequence ID" value="G25704.2:cds"/>
    <property type="gene ID" value="G25704"/>
</dbReference>
<reference evidence="12" key="1">
    <citation type="journal article" date="2012" name="Nature">
        <title>The oyster genome reveals stress adaptation and complexity of shell formation.</title>
        <authorList>
            <person name="Zhang G."/>
            <person name="Fang X."/>
            <person name="Guo X."/>
            <person name="Li L."/>
            <person name="Luo R."/>
            <person name="Xu F."/>
            <person name="Yang P."/>
            <person name="Zhang L."/>
            <person name="Wang X."/>
            <person name="Qi H."/>
            <person name="Xiong Z."/>
            <person name="Que H."/>
            <person name="Xie Y."/>
            <person name="Holland P.W."/>
            <person name="Paps J."/>
            <person name="Zhu Y."/>
            <person name="Wu F."/>
            <person name="Chen Y."/>
            <person name="Wang J."/>
            <person name="Peng C."/>
            <person name="Meng J."/>
            <person name="Yang L."/>
            <person name="Liu J."/>
            <person name="Wen B."/>
            <person name="Zhang N."/>
            <person name="Huang Z."/>
            <person name="Zhu Q."/>
            <person name="Feng Y."/>
            <person name="Mount A."/>
            <person name="Hedgecock D."/>
            <person name="Xu Z."/>
            <person name="Liu Y."/>
            <person name="Domazet-Loso T."/>
            <person name="Du Y."/>
            <person name="Sun X."/>
            <person name="Zhang S."/>
            <person name="Liu B."/>
            <person name="Cheng P."/>
            <person name="Jiang X."/>
            <person name="Li J."/>
            <person name="Fan D."/>
            <person name="Wang W."/>
            <person name="Fu W."/>
            <person name="Wang T."/>
            <person name="Wang B."/>
            <person name="Zhang J."/>
            <person name="Peng Z."/>
            <person name="Li Y."/>
            <person name="Li N."/>
            <person name="Wang J."/>
            <person name="Chen M."/>
            <person name="He Y."/>
            <person name="Tan F."/>
            <person name="Song X."/>
            <person name="Zheng Q."/>
            <person name="Huang R."/>
            <person name="Yang H."/>
            <person name="Du X."/>
            <person name="Chen L."/>
            <person name="Yang M."/>
            <person name="Gaffney P.M."/>
            <person name="Wang S."/>
            <person name="Luo L."/>
            <person name="She Z."/>
            <person name="Ming Y."/>
            <person name="Huang W."/>
            <person name="Zhang S."/>
            <person name="Huang B."/>
            <person name="Zhang Y."/>
            <person name="Qu T."/>
            <person name="Ni P."/>
            <person name="Miao G."/>
            <person name="Wang J."/>
            <person name="Wang Q."/>
            <person name="Steinberg C.E."/>
            <person name="Wang H."/>
            <person name="Li N."/>
            <person name="Qian L."/>
            <person name="Zhang G."/>
            <person name="Li Y."/>
            <person name="Yang H."/>
            <person name="Liu X."/>
            <person name="Wang J."/>
            <person name="Yin Y."/>
            <person name="Wang J."/>
        </authorList>
    </citation>
    <scope>NUCLEOTIDE SEQUENCE [LARGE SCALE GENOMIC DNA]</scope>
    <source>
        <strain evidence="12">05x7-T-G4-1.051#20</strain>
    </source>
</reference>
<comment type="similarity">
    <text evidence="1">Belongs to the methyltransferase superfamily. NTM1 family.</text>
</comment>